<feature type="signal peptide" evidence="1">
    <location>
        <begin position="1"/>
        <end position="31"/>
    </location>
</feature>
<dbReference type="Proteomes" id="UP000698059">
    <property type="component" value="Unassembled WGS sequence"/>
</dbReference>
<evidence type="ECO:0000313" key="2">
    <source>
        <dbReference type="EMBL" id="MBM7478635.1"/>
    </source>
</evidence>
<gene>
    <name evidence="2" type="ORF">JOD49_001555</name>
</gene>
<protein>
    <recommendedName>
        <fullName evidence="4">Lactococcin 972 family bacteriocin</fullName>
    </recommendedName>
</protein>
<dbReference type="EMBL" id="JAFBBO010000001">
    <property type="protein sequence ID" value="MBM7478635.1"/>
    <property type="molecule type" value="Genomic_DNA"/>
</dbReference>
<organism evidence="2 3">
    <name type="scientific">Oerskovia jenensis</name>
    <dbReference type="NCBI Taxonomy" id="162169"/>
    <lineage>
        <taxon>Bacteria</taxon>
        <taxon>Bacillati</taxon>
        <taxon>Actinomycetota</taxon>
        <taxon>Actinomycetes</taxon>
        <taxon>Micrococcales</taxon>
        <taxon>Cellulomonadaceae</taxon>
        <taxon>Oerskovia</taxon>
    </lineage>
</organism>
<name>A0ABS2LDZ3_9CELL</name>
<evidence type="ECO:0000313" key="3">
    <source>
        <dbReference type="Proteomes" id="UP000698059"/>
    </source>
</evidence>
<comment type="caution">
    <text evidence="2">The sequence shown here is derived from an EMBL/GenBank/DDBJ whole genome shotgun (WGS) entry which is preliminary data.</text>
</comment>
<keyword evidence="1" id="KW-0732">Signal</keyword>
<sequence>MKQGAKRSIGTTVAVSALTIGLALSASPASAAGYYTLHAASDYSQATTTTTNGWQGRSYAQHGNLSALSSWYTASSYAFADSGWSSSYYAAVQFR</sequence>
<evidence type="ECO:0000256" key="1">
    <source>
        <dbReference type="SAM" id="SignalP"/>
    </source>
</evidence>
<dbReference type="RefSeq" id="WP_205306678.1">
    <property type="nucleotide sequence ID" value="NZ_BAAAVF010000008.1"/>
</dbReference>
<evidence type="ECO:0008006" key="4">
    <source>
        <dbReference type="Google" id="ProtNLM"/>
    </source>
</evidence>
<reference evidence="2 3" key="1">
    <citation type="submission" date="2021-01" db="EMBL/GenBank/DDBJ databases">
        <title>Sequencing the genomes of 1000 actinobacteria strains.</title>
        <authorList>
            <person name="Klenk H.-P."/>
        </authorList>
    </citation>
    <scope>NUCLEOTIDE SEQUENCE [LARGE SCALE GENOMIC DNA]</scope>
    <source>
        <strain evidence="2 3">DSM 46000</strain>
    </source>
</reference>
<feature type="chain" id="PRO_5045442580" description="Lactococcin 972 family bacteriocin" evidence="1">
    <location>
        <begin position="32"/>
        <end position="95"/>
    </location>
</feature>
<keyword evidence="3" id="KW-1185">Reference proteome</keyword>
<accession>A0ABS2LDZ3</accession>
<proteinExistence type="predicted"/>